<keyword evidence="1" id="KW-0732">Signal</keyword>
<dbReference type="AlphaFoldDB" id="A0AA36GXC5"/>
<keyword evidence="3" id="KW-1185">Reference proteome</keyword>
<dbReference type="Pfam" id="PF17619">
    <property type="entry name" value="SCVP"/>
    <property type="match status" value="1"/>
</dbReference>
<feature type="chain" id="PRO_5041299192" evidence="1">
    <location>
        <begin position="20"/>
        <end position="132"/>
    </location>
</feature>
<proteinExistence type="predicted"/>
<accession>A0AA36GXC5</accession>
<dbReference type="InterPro" id="IPR035126">
    <property type="entry name" value="SCVP"/>
</dbReference>
<evidence type="ECO:0000313" key="3">
    <source>
        <dbReference type="Proteomes" id="UP001176961"/>
    </source>
</evidence>
<dbReference type="EMBL" id="CATQJL010000223">
    <property type="protein sequence ID" value="CAJ0599834.1"/>
    <property type="molecule type" value="Genomic_DNA"/>
</dbReference>
<evidence type="ECO:0000313" key="2">
    <source>
        <dbReference type="EMBL" id="CAJ0599834.1"/>
    </source>
</evidence>
<protein>
    <submittedName>
        <fullName evidence="2">Uncharacterized protein</fullName>
    </submittedName>
</protein>
<reference evidence="2" key="1">
    <citation type="submission" date="2023-07" db="EMBL/GenBank/DDBJ databases">
        <authorList>
            <consortium name="CYATHOMIX"/>
        </authorList>
    </citation>
    <scope>NUCLEOTIDE SEQUENCE</scope>
    <source>
        <strain evidence="2">N/A</strain>
    </source>
</reference>
<comment type="caution">
    <text evidence="2">The sequence shown here is derived from an EMBL/GenBank/DDBJ whole genome shotgun (WGS) entry which is preliminary data.</text>
</comment>
<organism evidence="2 3">
    <name type="scientific">Cylicocyclus nassatus</name>
    <name type="common">Nematode worm</name>
    <dbReference type="NCBI Taxonomy" id="53992"/>
    <lineage>
        <taxon>Eukaryota</taxon>
        <taxon>Metazoa</taxon>
        <taxon>Ecdysozoa</taxon>
        <taxon>Nematoda</taxon>
        <taxon>Chromadorea</taxon>
        <taxon>Rhabditida</taxon>
        <taxon>Rhabditina</taxon>
        <taxon>Rhabditomorpha</taxon>
        <taxon>Strongyloidea</taxon>
        <taxon>Strongylidae</taxon>
        <taxon>Cylicocyclus</taxon>
    </lineage>
</organism>
<dbReference type="Proteomes" id="UP001176961">
    <property type="component" value="Unassembled WGS sequence"/>
</dbReference>
<feature type="signal peptide" evidence="1">
    <location>
        <begin position="1"/>
        <end position="19"/>
    </location>
</feature>
<gene>
    <name evidence="2" type="ORF">CYNAS_LOCUS11817</name>
</gene>
<sequence>MANLLALIIILFAIDFVQDGFGYATASPTMAAKKIVMTVVLNVEYNHPVTFYWSFDEKHAKWLVKTREDLDRFNKKVKESYEDENGKFTVVYKVRGSSCEQMTEYARANLVNVDFIISIRIKCGEKQLVLKP</sequence>
<evidence type="ECO:0000256" key="1">
    <source>
        <dbReference type="SAM" id="SignalP"/>
    </source>
</evidence>
<name>A0AA36GXC5_CYLNA</name>